<feature type="transmembrane region" description="Helical" evidence="2">
    <location>
        <begin position="139"/>
        <end position="159"/>
    </location>
</feature>
<evidence type="ECO:0000256" key="1">
    <source>
        <dbReference type="SAM" id="MobiDB-lite"/>
    </source>
</evidence>
<evidence type="ECO:0000259" key="3">
    <source>
        <dbReference type="Pfam" id="PF13490"/>
    </source>
</evidence>
<dbReference type="InterPro" id="IPR027383">
    <property type="entry name" value="Znf_put"/>
</dbReference>
<dbReference type="Pfam" id="PF13490">
    <property type="entry name" value="zf-HC2"/>
    <property type="match status" value="1"/>
</dbReference>
<dbReference type="OrthoDB" id="5197868at2"/>
<feature type="region of interest" description="Disordered" evidence="1">
    <location>
        <begin position="238"/>
        <end position="265"/>
    </location>
</feature>
<keyword evidence="2" id="KW-1133">Transmembrane helix</keyword>
<reference evidence="5" key="1">
    <citation type="submission" date="2016-06" db="EMBL/GenBank/DDBJ databases">
        <authorList>
            <person name="Varghese N."/>
            <person name="Submissions Spin"/>
        </authorList>
    </citation>
    <scope>NUCLEOTIDE SEQUENCE [LARGE SCALE GENOMIC DNA]</scope>
    <source>
        <strain evidence="5">DSM 44100</strain>
    </source>
</reference>
<name>A0A1C4V956_9ACTN</name>
<proteinExistence type="predicted"/>
<keyword evidence="5" id="KW-1185">Reference proteome</keyword>
<feature type="domain" description="Putative zinc-finger" evidence="3">
    <location>
        <begin position="3"/>
        <end position="37"/>
    </location>
</feature>
<dbReference type="STRING" id="121616.GA0070216_102219"/>
<sequence>MGCEQWREVLSAQLDGEETTAERIAADAHLDGCAGCREWCDRAATVTRRCRLTLSAPGPDRQRLTLAVPGPDPRPDLADVVLAALPAPRRIRDRVVLTLRTGLALIGALQLVLGLAQVGRGPAAGHAHGPLDTLASGHLWHESAAWNIAVGAGFLFVATRRTPTSGLLPTLSAFVGALVLLSANDLVTGRVEPARLVSHGFLLTGYLIVVALSRPRLRPDGPAGRGQRDRPAWRLTAHDVPTTTPTLRLVPPHPGSARVRDRSAA</sequence>
<feature type="transmembrane region" description="Helical" evidence="2">
    <location>
        <begin position="166"/>
        <end position="184"/>
    </location>
</feature>
<dbReference type="EMBL" id="FMCU01000002">
    <property type="protein sequence ID" value="SCE80563.1"/>
    <property type="molecule type" value="Genomic_DNA"/>
</dbReference>
<feature type="compositionally biased region" description="Low complexity" evidence="1">
    <location>
        <begin position="240"/>
        <end position="250"/>
    </location>
</feature>
<feature type="transmembrane region" description="Helical" evidence="2">
    <location>
        <begin position="196"/>
        <end position="213"/>
    </location>
</feature>
<accession>A0A1C4V956</accession>
<dbReference type="RefSeq" id="WP_091239564.1">
    <property type="nucleotide sequence ID" value="NZ_FMCU01000002.1"/>
</dbReference>
<dbReference type="AlphaFoldDB" id="A0A1C4V956"/>
<protein>
    <submittedName>
        <fullName evidence="4">Predicted anti-sigma-YlaC factor YlaD, contains Zn-finger domain</fullName>
    </submittedName>
</protein>
<keyword evidence="2" id="KW-0812">Transmembrane</keyword>
<evidence type="ECO:0000313" key="4">
    <source>
        <dbReference type="EMBL" id="SCE80563.1"/>
    </source>
</evidence>
<organism evidence="4 5">
    <name type="scientific">Micromonospora matsumotoense</name>
    <dbReference type="NCBI Taxonomy" id="121616"/>
    <lineage>
        <taxon>Bacteria</taxon>
        <taxon>Bacillati</taxon>
        <taxon>Actinomycetota</taxon>
        <taxon>Actinomycetes</taxon>
        <taxon>Micromonosporales</taxon>
        <taxon>Micromonosporaceae</taxon>
        <taxon>Micromonospora</taxon>
    </lineage>
</organism>
<feature type="transmembrane region" description="Helical" evidence="2">
    <location>
        <begin position="97"/>
        <end position="119"/>
    </location>
</feature>
<dbReference type="Proteomes" id="UP000198797">
    <property type="component" value="Unassembled WGS sequence"/>
</dbReference>
<keyword evidence="2" id="KW-0472">Membrane</keyword>
<gene>
    <name evidence="4" type="ORF">GA0070216_102219</name>
</gene>
<evidence type="ECO:0000256" key="2">
    <source>
        <dbReference type="SAM" id="Phobius"/>
    </source>
</evidence>
<evidence type="ECO:0000313" key="5">
    <source>
        <dbReference type="Proteomes" id="UP000198797"/>
    </source>
</evidence>